<accession>A0A8T7M014</accession>
<evidence type="ECO:0000313" key="12">
    <source>
        <dbReference type="Proteomes" id="UP000521676"/>
    </source>
</evidence>
<organism evidence="10 12">
    <name type="scientific">Candidatus Chlorohelix allophototropha</name>
    <dbReference type="NCBI Taxonomy" id="3003348"/>
    <lineage>
        <taxon>Bacteria</taxon>
        <taxon>Bacillati</taxon>
        <taxon>Chloroflexota</taxon>
        <taxon>Chloroflexia</taxon>
        <taxon>Candidatus Chloroheliales</taxon>
        <taxon>Candidatus Chloroheliaceae</taxon>
        <taxon>Candidatus Chlorohelix</taxon>
    </lineage>
</organism>
<dbReference type="GO" id="GO:0008360">
    <property type="term" value="P:regulation of cell shape"/>
    <property type="evidence" value="ECO:0007669"/>
    <property type="project" value="UniProtKB-UniRule"/>
</dbReference>
<proteinExistence type="inferred from homology"/>
<keyword evidence="8 9" id="KW-0961">Cell wall biogenesis/degradation</keyword>
<keyword evidence="2 8" id="KW-1003">Cell membrane</keyword>
<evidence type="ECO:0000313" key="10">
    <source>
        <dbReference type="EMBL" id="NWJ44621.1"/>
    </source>
</evidence>
<feature type="transmembrane region" description="Helical" evidence="8">
    <location>
        <begin position="283"/>
        <end position="301"/>
    </location>
</feature>
<dbReference type="GO" id="GO:0034204">
    <property type="term" value="P:lipid translocation"/>
    <property type="evidence" value="ECO:0007669"/>
    <property type="project" value="TreeGrafter"/>
</dbReference>
<dbReference type="RefSeq" id="WP_341468398.1">
    <property type="nucleotide sequence ID" value="NZ_CP128399.1"/>
</dbReference>
<comment type="similarity">
    <text evidence="8 9">Belongs to the MurJ/MviN family.</text>
</comment>
<keyword evidence="7 8" id="KW-0472">Membrane</keyword>
<gene>
    <name evidence="8 10" type="primary">murJ</name>
    <name evidence="10" type="ORF">HXX08_01965</name>
    <name evidence="11" type="ORF">OZ401_002313</name>
</gene>
<feature type="transmembrane region" description="Helical" evidence="8">
    <location>
        <begin position="197"/>
        <end position="217"/>
    </location>
</feature>
<dbReference type="PIRSF" id="PIRSF002869">
    <property type="entry name" value="MviN"/>
    <property type="match status" value="1"/>
</dbReference>
<keyword evidence="4 8" id="KW-0133">Cell shape</keyword>
<reference evidence="11" key="2">
    <citation type="journal article" date="2024" name="Nature">
        <title>Anoxygenic phototroph of the Chloroflexota uses a type I reaction centre.</title>
        <authorList>
            <person name="Tsuji J.M."/>
            <person name="Shaw N.A."/>
            <person name="Nagashima S."/>
            <person name="Venkiteswaran J.J."/>
            <person name="Schiff S.L."/>
            <person name="Watanabe T."/>
            <person name="Fukui M."/>
            <person name="Hanada S."/>
            <person name="Tank M."/>
            <person name="Neufeld J.D."/>
        </authorList>
    </citation>
    <scope>NUCLEOTIDE SEQUENCE</scope>
    <source>
        <strain evidence="11">L227-S17</strain>
    </source>
</reference>
<evidence type="ECO:0000256" key="4">
    <source>
        <dbReference type="ARBA" id="ARBA00022960"/>
    </source>
</evidence>
<keyword evidence="3 8" id="KW-0812">Transmembrane</keyword>
<evidence type="ECO:0000256" key="1">
    <source>
        <dbReference type="ARBA" id="ARBA00004651"/>
    </source>
</evidence>
<dbReference type="GO" id="GO:0071555">
    <property type="term" value="P:cell wall organization"/>
    <property type="evidence" value="ECO:0007669"/>
    <property type="project" value="UniProtKB-UniRule"/>
</dbReference>
<keyword evidence="8 9" id="KW-0813">Transport</keyword>
<dbReference type="InterPro" id="IPR004268">
    <property type="entry name" value="MurJ"/>
</dbReference>
<dbReference type="GO" id="GO:0015648">
    <property type="term" value="F:lipid-linked peptidoglycan transporter activity"/>
    <property type="evidence" value="ECO:0007669"/>
    <property type="project" value="UniProtKB-UniRule"/>
</dbReference>
<feature type="transmembrane region" description="Helical" evidence="8">
    <location>
        <begin position="41"/>
        <end position="58"/>
    </location>
</feature>
<feature type="transmembrane region" description="Helical" evidence="8">
    <location>
        <begin position="357"/>
        <end position="381"/>
    </location>
</feature>
<evidence type="ECO:0000256" key="3">
    <source>
        <dbReference type="ARBA" id="ARBA00022692"/>
    </source>
</evidence>
<feature type="transmembrane region" description="Helical" evidence="8">
    <location>
        <begin position="393"/>
        <end position="415"/>
    </location>
</feature>
<keyword evidence="5 8" id="KW-0573">Peptidoglycan synthesis</keyword>
<evidence type="ECO:0000313" key="13">
    <source>
        <dbReference type="Proteomes" id="UP001431572"/>
    </source>
</evidence>
<dbReference type="PANTHER" id="PTHR47019:SF1">
    <property type="entry name" value="LIPID II FLIPPASE MURJ"/>
    <property type="match status" value="1"/>
</dbReference>
<evidence type="ECO:0000256" key="2">
    <source>
        <dbReference type="ARBA" id="ARBA00022475"/>
    </source>
</evidence>
<sequence>MSQVKVTPSPRRFSGGIIRAAIIISLGNILTRIFGLLRDAVLAALFGTTAFATAFVIADNTLSIFFDLLVSGAISSALVPVLSRYAARAEDRAEFWRVVNVLLTLGLLFLIGVVALLQLVADPLARFMATKETDDIKDLTVGLTRIILLAIVFLGVSSIMTAALQALQRFVWSAISLAARNLGIIIVAVSLGWLLGVWSMVLGVLFGTFLLIVLQAPGLRDIPLKPSLEWNHPAVRQILKLYLPIFLGLLITSLALVVDRNLANQAGSEAIPAMRYATNLQQFALGLVGSAISLAILPTLSRLADDENKENFRFTLMSGLRLLLVLVIPATLGLLALALPTITVIYQRAAFNDESKWFTLVALLGYLPGVPAAALDQMLIFSFYARKNTLTPVLVGVFSNLVYLTVALLCTWLLPVGALRILGLVLANSLQQLVHMLVMFVLLRRLFGTLRGNGLFYTLLKSGLGALLMAAVAFLVAGFLTNGFNASGFLPNLLGLAVGTTSGAVVYLLTLRLLKVEELNLVVGAVRRKLKG</sequence>
<feature type="transmembrane region" description="Helical" evidence="8">
    <location>
        <begin position="455"/>
        <end position="477"/>
    </location>
</feature>
<dbReference type="AlphaFoldDB" id="A0A8T7M014"/>
<feature type="transmembrane region" description="Helical" evidence="8">
    <location>
        <begin position="238"/>
        <end position="258"/>
    </location>
</feature>
<dbReference type="GO" id="GO:0009252">
    <property type="term" value="P:peptidoglycan biosynthetic process"/>
    <property type="evidence" value="ECO:0007669"/>
    <property type="project" value="UniProtKB-UniRule"/>
</dbReference>
<dbReference type="Pfam" id="PF03023">
    <property type="entry name" value="MurJ"/>
    <property type="match status" value="1"/>
</dbReference>
<evidence type="ECO:0000256" key="5">
    <source>
        <dbReference type="ARBA" id="ARBA00022984"/>
    </source>
</evidence>
<dbReference type="PRINTS" id="PR01806">
    <property type="entry name" value="VIRFACTRMVIN"/>
</dbReference>
<feature type="transmembrane region" description="Helical" evidence="8">
    <location>
        <begin position="322"/>
        <end position="345"/>
    </location>
</feature>
<dbReference type="GO" id="GO:0005886">
    <property type="term" value="C:plasma membrane"/>
    <property type="evidence" value="ECO:0007669"/>
    <property type="project" value="UniProtKB-SubCell"/>
</dbReference>
<dbReference type="PANTHER" id="PTHR47019">
    <property type="entry name" value="LIPID II FLIPPASE MURJ"/>
    <property type="match status" value="1"/>
</dbReference>
<dbReference type="InterPro" id="IPR051050">
    <property type="entry name" value="Lipid_II_flippase_MurJ/MviN"/>
</dbReference>
<evidence type="ECO:0000256" key="8">
    <source>
        <dbReference type="HAMAP-Rule" id="MF_02078"/>
    </source>
</evidence>
<keyword evidence="13" id="KW-1185">Reference proteome</keyword>
<comment type="pathway">
    <text evidence="8">Cell wall biogenesis; peptidoglycan biosynthesis.</text>
</comment>
<name>A0A8T7M014_9CHLR</name>
<dbReference type="EMBL" id="CP128399">
    <property type="protein sequence ID" value="WJW66510.1"/>
    <property type="molecule type" value="Genomic_DNA"/>
</dbReference>
<feature type="transmembrane region" description="Helical" evidence="8">
    <location>
        <begin position="170"/>
        <end position="191"/>
    </location>
</feature>
<evidence type="ECO:0000256" key="9">
    <source>
        <dbReference type="PIRNR" id="PIRNR002869"/>
    </source>
</evidence>
<feature type="transmembrane region" description="Helical" evidence="8">
    <location>
        <begin position="98"/>
        <end position="121"/>
    </location>
</feature>
<keyword evidence="6 8" id="KW-1133">Transmembrane helix</keyword>
<dbReference type="Proteomes" id="UP000521676">
    <property type="component" value="Unassembled WGS sequence"/>
</dbReference>
<protein>
    <recommendedName>
        <fullName evidence="8">Probable lipid II flippase MurJ</fullName>
    </recommendedName>
</protein>
<evidence type="ECO:0000313" key="11">
    <source>
        <dbReference type="EMBL" id="WJW66510.1"/>
    </source>
</evidence>
<dbReference type="CDD" id="cd13123">
    <property type="entry name" value="MATE_MurJ_like"/>
    <property type="match status" value="1"/>
</dbReference>
<evidence type="ECO:0000256" key="6">
    <source>
        <dbReference type="ARBA" id="ARBA00022989"/>
    </source>
</evidence>
<dbReference type="Proteomes" id="UP001431572">
    <property type="component" value="Chromosome 1"/>
</dbReference>
<evidence type="ECO:0000256" key="7">
    <source>
        <dbReference type="ARBA" id="ARBA00023136"/>
    </source>
</evidence>
<reference evidence="10 12" key="1">
    <citation type="submission" date="2020-06" db="EMBL/GenBank/DDBJ databases">
        <title>Anoxygenic phototrophic Chloroflexota member uses a Type I reaction center.</title>
        <authorList>
            <person name="Tsuji J.M."/>
            <person name="Shaw N.A."/>
            <person name="Nagashima S."/>
            <person name="Venkiteswaran J."/>
            <person name="Schiff S.L."/>
            <person name="Hanada S."/>
            <person name="Tank M."/>
            <person name="Neufeld J.D."/>
        </authorList>
    </citation>
    <scope>NUCLEOTIDE SEQUENCE [LARGE SCALE GENOMIC DNA]</scope>
    <source>
        <strain evidence="10">L227-S17</strain>
    </source>
</reference>
<feature type="transmembrane region" description="Helical" evidence="8">
    <location>
        <begin position="489"/>
        <end position="509"/>
    </location>
</feature>
<comment type="subcellular location">
    <subcellularLocation>
        <location evidence="1 8">Cell membrane</location>
        <topology evidence="1 8">Multi-pass membrane protein</topology>
    </subcellularLocation>
</comment>
<dbReference type="HAMAP" id="MF_02078">
    <property type="entry name" value="MurJ_MviN"/>
    <property type="match status" value="1"/>
</dbReference>
<feature type="transmembrane region" description="Helical" evidence="8">
    <location>
        <begin position="16"/>
        <end position="34"/>
    </location>
</feature>
<dbReference type="EMBL" id="JACATZ010000001">
    <property type="protein sequence ID" value="NWJ44621.1"/>
    <property type="molecule type" value="Genomic_DNA"/>
</dbReference>
<comment type="function">
    <text evidence="8 9">Involved in peptidoglycan biosynthesis. Transports lipid-linked peptidoglycan precursors from the inner to the outer leaflet of the cytoplasmic membrane.</text>
</comment>
<feature type="transmembrane region" description="Helical" evidence="8">
    <location>
        <begin position="64"/>
        <end position="86"/>
    </location>
</feature>
<feature type="transmembrane region" description="Helical" evidence="8">
    <location>
        <begin position="141"/>
        <end position="163"/>
    </location>
</feature>
<feature type="transmembrane region" description="Helical" evidence="8">
    <location>
        <begin position="421"/>
        <end position="443"/>
    </location>
</feature>
<dbReference type="NCBIfam" id="TIGR01695">
    <property type="entry name" value="murJ_mviN"/>
    <property type="match status" value="1"/>
</dbReference>